<feature type="domain" description="DUF6745" evidence="2">
    <location>
        <begin position="252"/>
        <end position="464"/>
    </location>
</feature>
<protein>
    <submittedName>
        <fullName evidence="3">DUF6745 domain-containing protein</fullName>
    </submittedName>
</protein>
<reference evidence="4" key="1">
    <citation type="journal article" date="2019" name="Int. J. Syst. Evol. Microbiol.">
        <title>The Global Catalogue of Microorganisms (GCM) 10K type strain sequencing project: providing services to taxonomists for standard genome sequencing and annotation.</title>
        <authorList>
            <consortium name="The Broad Institute Genomics Platform"/>
            <consortium name="The Broad Institute Genome Sequencing Center for Infectious Disease"/>
            <person name="Wu L."/>
            <person name="Ma J."/>
        </authorList>
    </citation>
    <scope>NUCLEOTIDE SEQUENCE [LARGE SCALE GENOMIC DNA]</scope>
    <source>
        <strain evidence="4">CCM 7526</strain>
    </source>
</reference>
<organism evidence="3 4">
    <name type="scientific">Actinoplanes sichuanensis</name>
    <dbReference type="NCBI Taxonomy" id="512349"/>
    <lineage>
        <taxon>Bacteria</taxon>
        <taxon>Bacillati</taxon>
        <taxon>Actinomycetota</taxon>
        <taxon>Actinomycetes</taxon>
        <taxon>Micromonosporales</taxon>
        <taxon>Micromonosporaceae</taxon>
        <taxon>Actinoplanes</taxon>
    </lineage>
</organism>
<feature type="compositionally biased region" description="Low complexity" evidence="1">
    <location>
        <begin position="95"/>
        <end position="134"/>
    </location>
</feature>
<feature type="region of interest" description="Disordered" evidence="1">
    <location>
        <begin position="79"/>
        <end position="134"/>
    </location>
</feature>
<evidence type="ECO:0000313" key="4">
    <source>
        <dbReference type="Proteomes" id="UP001597183"/>
    </source>
</evidence>
<dbReference type="InterPro" id="IPR046633">
    <property type="entry name" value="DUF6745"/>
</dbReference>
<dbReference type="RefSeq" id="WP_317792647.1">
    <property type="nucleotide sequence ID" value="NZ_AP028461.1"/>
</dbReference>
<name>A0ABW4A630_9ACTN</name>
<dbReference type="EMBL" id="JBHTMK010000013">
    <property type="protein sequence ID" value="MFD1365750.1"/>
    <property type="molecule type" value="Genomic_DNA"/>
</dbReference>
<accession>A0ABW4A630</accession>
<evidence type="ECO:0000256" key="1">
    <source>
        <dbReference type="SAM" id="MobiDB-lite"/>
    </source>
</evidence>
<proteinExistence type="predicted"/>
<keyword evidence="4" id="KW-1185">Reference proteome</keyword>
<evidence type="ECO:0000259" key="2">
    <source>
        <dbReference type="Pfam" id="PF20530"/>
    </source>
</evidence>
<evidence type="ECO:0000313" key="3">
    <source>
        <dbReference type="EMBL" id="MFD1365750.1"/>
    </source>
</evidence>
<dbReference type="Pfam" id="PF20530">
    <property type="entry name" value="DUF6745"/>
    <property type="match status" value="1"/>
</dbReference>
<gene>
    <name evidence="3" type="ORF">ACFQ5G_10390</name>
</gene>
<sequence>MKLSHAQEAMAAAIEDQWLAAAVQTGDAARAAAEEGVRDSYRLAGLEVPDRIYWFGSPRAGAVAMALLSGRLPIPAATRPTVSSPDVEAFPSPPTAVAEASPAAARPASAATDGGAPPGVASGESAAGGAPPAAASSERVAAGVGVGSGSSAAEAGVPEWVAEVCAELRLQGWTPGETAGPSLRRRVRTEPWAAARKAAVEALGNDGWAQLSAAAGRRSWGLVMDLIAGRLRLRLGEDLAAAFPGDDSRAARMPVLDAIYGQYDGPWLSTFEAADRLCPEAGLMTGLAGLAEVARHAGWWWANEKVAVLTERPSALTRDNVGRLHRGEGAALEFPDGYGLWAWRGMPIPPELASELPTLTVTRIRHENNAEIRRVMLEHYGYDRYLRDAGARKMGSDETGTLWYLDLPGDEPLVMVEVVNSTPEPDGTSRIYWLRVPPRTRSAREGVAWTFGLTAEEYQPMIQT</sequence>
<comment type="caution">
    <text evidence="3">The sequence shown here is derived from an EMBL/GenBank/DDBJ whole genome shotgun (WGS) entry which is preliminary data.</text>
</comment>
<dbReference type="Proteomes" id="UP001597183">
    <property type="component" value="Unassembled WGS sequence"/>
</dbReference>